<accession>A0A8J6C3G1</accession>
<feature type="region of interest" description="Disordered" evidence="1">
    <location>
        <begin position="25"/>
        <end position="44"/>
    </location>
</feature>
<gene>
    <name evidence="2" type="ORF">GUJ93_ZPchr0013g37132</name>
</gene>
<reference evidence="2" key="2">
    <citation type="submission" date="2021-02" db="EMBL/GenBank/DDBJ databases">
        <authorList>
            <person name="Kimball J.A."/>
            <person name="Haas M.W."/>
            <person name="Macchietto M."/>
            <person name="Kono T."/>
            <person name="Duquette J."/>
            <person name="Shao M."/>
        </authorList>
    </citation>
    <scope>NUCLEOTIDE SEQUENCE</scope>
    <source>
        <tissue evidence="2">Fresh leaf tissue</tissue>
    </source>
</reference>
<evidence type="ECO:0000256" key="1">
    <source>
        <dbReference type="SAM" id="MobiDB-lite"/>
    </source>
</evidence>
<proteinExistence type="predicted"/>
<dbReference type="EMBL" id="JAAALK010000079">
    <property type="protein sequence ID" value="KAG8100540.1"/>
    <property type="molecule type" value="Genomic_DNA"/>
</dbReference>
<name>A0A8J6C3G1_ZIZPA</name>
<feature type="compositionally biased region" description="Low complexity" evidence="1">
    <location>
        <begin position="31"/>
        <end position="42"/>
    </location>
</feature>
<comment type="caution">
    <text evidence="2">The sequence shown here is derived from an EMBL/GenBank/DDBJ whole genome shotgun (WGS) entry which is preliminary data.</text>
</comment>
<evidence type="ECO:0000313" key="2">
    <source>
        <dbReference type="EMBL" id="KAG8100540.1"/>
    </source>
</evidence>
<keyword evidence="3" id="KW-1185">Reference proteome</keyword>
<reference evidence="2" key="1">
    <citation type="journal article" date="2021" name="bioRxiv">
        <title>Whole Genome Assembly and Annotation of Northern Wild Rice, Zizania palustris L., Supports a Whole Genome Duplication in the Zizania Genus.</title>
        <authorList>
            <person name="Haas M."/>
            <person name="Kono T."/>
            <person name="Macchietto M."/>
            <person name="Millas R."/>
            <person name="McGilp L."/>
            <person name="Shao M."/>
            <person name="Duquette J."/>
            <person name="Hirsch C.N."/>
            <person name="Kimball J."/>
        </authorList>
    </citation>
    <scope>NUCLEOTIDE SEQUENCE</scope>
    <source>
        <tissue evidence="2">Fresh leaf tissue</tissue>
    </source>
</reference>
<dbReference type="AlphaFoldDB" id="A0A8J6C3G1"/>
<dbReference type="Proteomes" id="UP000729402">
    <property type="component" value="Unassembled WGS sequence"/>
</dbReference>
<sequence length="93" mass="10608">MDGEGRSWTFPVYILNNEFVDRFPLDDDDLPPNGGNPHPFNGDIFPGEPEWVQQWVDEQMIQGASPTEADLEVEHQIVNILNELVVEDDARDD</sequence>
<evidence type="ECO:0000313" key="3">
    <source>
        <dbReference type="Proteomes" id="UP000729402"/>
    </source>
</evidence>
<protein>
    <submittedName>
        <fullName evidence="2">Uncharacterized protein</fullName>
    </submittedName>
</protein>
<organism evidence="2 3">
    <name type="scientific">Zizania palustris</name>
    <name type="common">Northern wild rice</name>
    <dbReference type="NCBI Taxonomy" id="103762"/>
    <lineage>
        <taxon>Eukaryota</taxon>
        <taxon>Viridiplantae</taxon>
        <taxon>Streptophyta</taxon>
        <taxon>Embryophyta</taxon>
        <taxon>Tracheophyta</taxon>
        <taxon>Spermatophyta</taxon>
        <taxon>Magnoliopsida</taxon>
        <taxon>Liliopsida</taxon>
        <taxon>Poales</taxon>
        <taxon>Poaceae</taxon>
        <taxon>BOP clade</taxon>
        <taxon>Oryzoideae</taxon>
        <taxon>Oryzeae</taxon>
        <taxon>Zizaniinae</taxon>
        <taxon>Zizania</taxon>
    </lineage>
</organism>